<protein>
    <submittedName>
        <fullName evidence="2">Uncharacterized protein</fullName>
    </submittedName>
</protein>
<dbReference type="EMBL" id="JAGFBR010000018">
    <property type="protein sequence ID" value="KAH0450591.1"/>
    <property type="molecule type" value="Genomic_DNA"/>
</dbReference>
<reference evidence="2 3" key="1">
    <citation type="journal article" date="2021" name="Hortic Res">
        <title>Chromosome-scale assembly of the Dendrobium chrysotoxum genome enhances the understanding of orchid evolution.</title>
        <authorList>
            <person name="Zhang Y."/>
            <person name="Zhang G.Q."/>
            <person name="Zhang D."/>
            <person name="Liu X.D."/>
            <person name="Xu X.Y."/>
            <person name="Sun W.H."/>
            <person name="Yu X."/>
            <person name="Zhu X."/>
            <person name="Wang Z.W."/>
            <person name="Zhao X."/>
            <person name="Zhong W.Y."/>
            <person name="Chen H."/>
            <person name="Yin W.L."/>
            <person name="Huang T."/>
            <person name="Niu S.C."/>
            <person name="Liu Z.J."/>
        </authorList>
    </citation>
    <scope>NUCLEOTIDE SEQUENCE [LARGE SCALE GENOMIC DNA]</scope>
    <source>
        <strain evidence="2">Lindl</strain>
    </source>
</reference>
<comment type="caution">
    <text evidence="2">The sequence shown here is derived from an EMBL/GenBank/DDBJ whole genome shotgun (WGS) entry which is preliminary data.</text>
</comment>
<name>A0AAV7G366_DENCH</name>
<organism evidence="2 3">
    <name type="scientific">Dendrobium chrysotoxum</name>
    <name type="common">Orchid</name>
    <dbReference type="NCBI Taxonomy" id="161865"/>
    <lineage>
        <taxon>Eukaryota</taxon>
        <taxon>Viridiplantae</taxon>
        <taxon>Streptophyta</taxon>
        <taxon>Embryophyta</taxon>
        <taxon>Tracheophyta</taxon>
        <taxon>Spermatophyta</taxon>
        <taxon>Magnoliopsida</taxon>
        <taxon>Liliopsida</taxon>
        <taxon>Asparagales</taxon>
        <taxon>Orchidaceae</taxon>
        <taxon>Epidendroideae</taxon>
        <taxon>Malaxideae</taxon>
        <taxon>Dendrobiinae</taxon>
        <taxon>Dendrobium</taxon>
    </lineage>
</organism>
<evidence type="ECO:0000313" key="3">
    <source>
        <dbReference type="Proteomes" id="UP000775213"/>
    </source>
</evidence>
<evidence type="ECO:0000313" key="2">
    <source>
        <dbReference type="EMBL" id="KAH0450591.1"/>
    </source>
</evidence>
<feature type="region of interest" description="Disordered" evidence="1">
    <location>
        <begin position="178"/>
        <end position="209"/>
    </location>
</feature>
<proteinExistence type="predicted"/>
<accession>A0AAV7G366</accession>
<sequence>MQKRESLFLLVPRSTCQPRRLQRFSLSKFAADRKTAYTRFHKRGGMGPRCGADNEADNHLKILSSAFVSSRQTVYTRFLKRGGKGTRHIKLVSERGFWRDGSKKIDVLKGKMEQSKSDMEEKFLTMENRMESPFGGIEEVLRKLMNMQSKTPPVVPITDPNQDLIGIPLAKSKGKEIGRKGFNEESFFHQEPPPRAPIKGGSGFPEEET</sequence>
<dbReference type="Proteomes" id="UP000775213">
    <property type="component" value="Unassembled WGS sequence"/>
</dbReference>
<keyword evidence="3" id="KW-1185">Reference proteome</keyword>
<evidence type="ECO:0000256" key="1">
    <source>
        <dbReference type="SAM" id="MobiDB-lite"/>
    </source>
</evidence>
<dbReference type="AlphaFoldDB" id="A0AAV7G366"/>
<feature type="compositionally biased region" description="Basic and acidic residues" evidence="1">
    <location>
        <begin position="178"/>
        <end position="188"/>
    </location>
</feature>
<gene>
    <name evidence="2" type="ORF">IEQ34_021283</name>
</gene>